<dbReference type="InterPro" id="IPR018097">
    <property type="entry name" value="EGF_Ca-bd_CS"/>
</dbReference>
<evidence type="ECO:0000256" key="10">
    <source>
        <dbReference type="ARBA" id="ARBA00022989"/>
    </source>
</evidence>
<dbReference type="Pfam" id="PF07645">
    <property type="entry name" value="EGF_CA"/>
    <property type="match status" value="1"/>
</dbReference>
<dbReference type="AlphaFoldDB" id="A0A3Q2YEV9"/>
<protein>
    <recommendedName>
        <fullName evidence="2">Thrombomodulin</fullName>
    </recommendedName>
</protein>
<dbReference type="PROSITE" id="PS50041">
    <property type="entry name" value="C_TYPE_LECTIN_2"/>
    <property type="match status" value="1"/>
</dbReference>
<dbReference type="InterPro" id="IPR016187">
    <property type="entry name" value="CTDL_fold"/>
</dbReference>
<dbReference type="RefSeq" id="XP_019749407.1">
    <property type="nucleotide sequence ID" value="XM_019893848.1"/>
</dbReference>
<dbReference type="CDD" id="cd00054">
    <property type="entry name" value="EGF_CA"/>
    <property type="match status" value="1"/>
</dbReference>
<evidence type="ECO:0000256" key="9">
    <source>
        <dbReference type="ARBA" id="ARBA00022974"/>
    </source>
</evidence>
<dbReference type="SUPFAM" id="SSF57184">
    <property type="entry name" value="Growth factor receptor domain"/>
    <property type="match status" value="1"/>
</dbReference>
<dbReference type="GO" id="GO:0030246">
    <property type="term" value="F:carbohydrate binding"/>
    <property type="evidence" value="ECO:0007669"/>
    <property type="project" value="UniProtKB-KW"/>
</dbReference>
<dbReference type="InterPro" id="IPR000742">
    <property type="entry name" value="EGF"/>
</dbReference>
<dbReference type="InterPro" id="IPR001881">
    <property type="entry name" value="EGF-like_Ca-bd_dom"/>
</dbReference>
<evidence type="ECO:0000256" key="2">
    <source>
        <dbReference type="ARBA" id="ARBA00019822"/>
    </source>
</evidence>
<keyword evidence="7" id="KW-0430">Lectin</keyword>
<dbReference type="InterPro" id="IPR000152">
    <property type="entry name" value="EGF-type_Asp/Asn_hydroxyl_site"/>
</dbReference>
<keyword evidence="8" id="KW-0677">Repeat</keyword>
<dbReference type="Proteomes" id="UP000264820">
    <property type="component" value="Unplaced"/>
</dbReference>
<proteinExistence type="predicted"/>
<reference evidence="20" key="1">
    <citation type="submission" date="2025-08" db="UniProtKB">
        <authorList>
            <consortium name="Ensembl"/>
        </authorList>
    </citation>
    <scope>IDENTIFICATION</scope>
</reference>
<evidence type="ECO:0000256" key="7">
    <source>
        <dbReference type="ARBA" id="ARBA00022734"/>
    </source>
</evidence>
<keyword evidence="12" id="KW-1015">Disulfide bond</keyword>
<dbReference type="Gene3D" id="2.10.25.10">
    <property type="entry name" value="Laminin"/>
    <property type="match status" value="3"/>
</dbReference>
<reference evidence="20" key="2">
    <citation type="submission" date="2025-09" db="UniProtKB">
        <authorList>
            <consortium name="Ensembl"/>
        </authorList>
    </citation>
    <scope>IDENTIFICATION</scope>
</reference>
<dbReference type="Gene3D" id="3.10.100.10">
    <property type="entry name" value="Mannose-Binding Protein A, subunit A"/>
    <property type="match status" value="1"/>
</dbReference>
<evidence type="ECO:0000256" key="15">
    <source>
        <dbReference type="PROSITE-ProRule" id="PRU00076"/>
    </source>
</evidence>
<dbReference type="KEGG" id="hcq:109530236"/>
<dbReference type="Pfam" id="PF09064">
    <property type="entry name" value="EGF_Tme5"/>
    <property type="match status" value="1"/>
</dbReference>
<keyword evidence="9" id="KW-0325">Glycoprotein</keyword>
<comment type="subunit">
    <text evidence="14">Interacts with ITGAL, ITGAM and ITGB2. Interacts with thrombin/F2; this interaction switches the specificity of thrombin from a procoagulant to an anticoagulant and antifibrinolytic protease. Interacts with ANGP1 and ANGP2; these interactions significantly inhibit the generation of activated PC and TAFIa/CPB2 by the thrombin/thrombomodulin complex. Interacts with PF4; this interaction enhances generation of activated protein C. Interacts with HMGB1; this interaction inhibits HMGB1 inflammatory activity.</text>
</comment>
<evidence type="ECO:0000313" key="20">
    <source>
        <dbReference type="Ensembl" id="ENSHCOP00000011812.1"/>
    </source>
</evidence>
<dbReference type="GeneTree" id="ENSGT00940000174492"/>
<dbReference type="GeneID" id="109530236"/>
<accession>A0A3Q2YEV9</accession>
<evidence type="ECO:0000256" key="5">
    <source>
        <dbReference type="ARBA" id="ARBA00022692"/>
    </source>
</evidence>
<dbReference type="SMART" id="SM00181">
    <property type="entry name" value="EGF"/>
    <property type="match status" value="3"/>
</dbReference>
<dbReference type="InterPro" id="IPR049883">
    <property type="entry name" value="NOTCH1_EGF-like"/>
</dbReference>
<evidence type="ECO:0000256" key="11">
    <source>
        <dbReference type="ARBA" id="ARBA00023136"/>
    </source>
</evidence>
<evidence type="ECO:0000256" key="4">
    <source>
        <dbReference type="ARBA" id="ARBA00022553"/>
    </source>
</evidence>
<evidence type="ECO:0000256" key="12">
    <source>
        <dbReference type="ARBA" id="ARBA00023157"/>
    </source>
</evidence>
<dbReference type="Pfam" id="PF00059">
    <property type="entry name" value="Lectin_C"/>
    <property type="match status" value="1"/>
</dbReference>
<comment type="function">
    <text evidence="13">Endothelial cell receptor that plays a critical role in regulating several physiological processes including hemostasis, coagulation, fibrinolysis, inflammation, and angiogenesis. Acts as a cofactor for thrombin activation of protein C/PROC on the surface of vascular endothelial cells leading to initiation of the activated protein C anticoagulant pathway. Also accelerates the activation of the plasma carboxypeptidase B2/CPB2, which catalyzes removal of C-terminal basic amino acids from its substrates including kinins or anaphylatoxins leading to fibrinolysis inhibition. Plays critical protective roles in changing the cleavage specificity of protease-activated receptor 1/PAR1, inhibiting endothelial cell permeability and inflammation. Suppresses inflammation distinctly from its anticoagulant cofactor activity by sequestering HMGB1 thereby preventing it from engaging cellular receptors such as RAGE and contributing to the inflammatory response.</text>
</comment>
<evidence type="ECO:0000256" key="3">
    <source>
        <dbReference type="ARBA" id="ARBA00022536"/>
    </source>
</evidence>
<dbReference type="PANTHER" id="PTHR14789:SF9">
    <property type="entry name" value="THROMBOMODULIN"/>
    <property type="match status" value="1"/>
</dbReference>
<dbReference type="PANTHER" id="PTHR14789">
    <property type="entry name" value="CHONDROLECTIN VARIANT CHODLFDELTAE"/>
    <property type="match status" value="1"/>
</dbReference>
<feature type="domain" description="EGF-like" evidence="18">
    <location>
        <begin position="256"/>
        <end position="290"/>
    </location>
</feature>
<dbReference type="PROSITE" id="PS50026">
    <property type="entry name" value="EGF_3"/>
    <property type="match status" value="1"/>
</dbReference>
<keyword evidence="21" id="KW-1185">Reference proteome</keyword>
<dbReference type="InterPro" id="IPR051505">
    <property type="entry name" value="C-type_lectin_domain"/>
</dbReference>
<dbReference type="SMART" id="SM00179">
    <property type="entry name" value="EGF_CA"/>
    <property type="match status" value="2"/>
</dbReference>
<keyword evidence="3 15" id="KW-0245">EGF-like domain</keyword>
<dbReference type="InterPro" id="IPR009030">
    <property type="entry name" value="Growth_fac_rcpt_cys_sf"/>
</dbReference>
<evidence type="ECO:0000256" key="8">
    <source>
        <dbReference type="ARBA" id="ARBA00022737"/>
    </source>
</evidence>
<organism evidence="20 21">
    <name type="scientific">Hippocampus comes</name>
    <name type="common">Tiger tail seahorse</name>
    <dbReference type="NCBI Taxonomy" id="109280"/>
    <lineage>
        <taxon>Eukaryota</taxon>
        <taxon>Metazoa</taxon>
        <taxon>Chordata</taxon>
        <taxon>Craniata</taxon>
        <taxon>Vertebrata</taxon>
        <taxon>Euteleostomi</taxon>
        <taxon>Actinopterygii</taxon>
        <taxon>Neopterygii</taxon>
        <taxon>Teleostei</taxon>
        <taxon>Neoteleostei</taxon>
        <taxon>Acanthomorphata</taxon>
        <taxon>Syngnathiaria</taxon>
        <taxon>Syngnathiformes</taxon>
        <taxon>Syngnathoidei</taxon>
        <taxon>Syngnathidae</taxon>
        <taxon>Hippocampus</taxon>
    </lineage>
</organism>
<keyword evidence="4" id="KW-0597">Phosphoprotein</keyword>
<feature type="transmembrane region" description="Helical" evidence="16">
    <location>
        <begin position="329"/>
        <end position="350"/>
    </location>
</feature>
<dbReference type="SUPFAM" id="SSF56436">
    <property type="entry name" value="C-type lectin-like"/>
    <property type="match status" value="1"/>
</dbReference>
<evidence type="ECO:0000259" key="18">
    <source>
        <dbReference type="PROSITE" id="PS50026"/>
    </source>
</evidence>
<evidence type="ECO:0000256" key="13">
    <source>
        <dbReference type="ARBA" id="ARBA00045242"/>
    </source>
</evidence>
<dbReference type="PROSITE" id="PS00010">
    <property type="entry name" value="ASX_HYDROXYL"/>
    <property type="match status" value="1"/>
</dbReference>
<dbReference type="PROSITE" id="PS01187">
    <property type="entry name" value="EGF_CA"/>
    <property type="match status" value="1"/>
</dbReference>
<dbReference type="Ensembl" id="ENSHCOT00000018662.1">
    <property type="protein sequence ID" value="ENSHCOP00000011812.1"/>
    <property type="gene ID" value="ENSHCOG00000014709.1"/>
</dbReference>
<keyword evidence="5 16" id="KW-0812">Transmembrane</keyword>
<dbReference type="GO" id="GO:0016020">
    <property type="term" value="C:membrane"/>
    <property type="evidence" value="ECO:0007669"/>
    <property type="project" value="UniProtKB-SubCell"/>
</dbReference>
<dbReference type="OrthoDB" id="4062651at2759"/>
<dbReference type="InterPro" id="IPR001304">
    <property type="entry name" value="C-type_lectin-like"/>
</dbReference>
<evidence type="ECO:0000256" key="16">
    <source>
        <dbReference type="SAM" id="Phobius"/>
    </source>
</evidence>
<feature type="domain" description="C-type lectin" evidence="19">
    <location>
        <begin position="37"/>
        <end position="155"/>
    </location>
</feature>
<sequence>MACLNLQVLVTVSLISLSSISRCFCMLHAGTCWPFCIGSNCLVINRDKVDFTTAEERCQARKGGLMTLQSAEDKRLLDIVTQELDGNFWLGLYLPPDACTNLSLHMRGYEWTAGKGRSNFVPSHITWKDGVSVCSPSCVSLSKEQKLKERECSDKIDGFLCRTSHRDACQTQKLSDATFFPSSKGCSDGPCEQNCTPVKDGFKCSCFRGYAPDSTDPRRCKIHCAQERCPAICEQNTDSACFCADGFIINDKFCEDINECLMNECEQECKNTFGSFVCACKTGYVLRHQVKCVKAAEEHFVITTPSVRGYAKPDNDTMKGSSLSAGTFIWLWILVALAVVAVICVGRFYVIKRQKHREHNLNQRPIAPVETT</sequence>
<evidence type="ECO:0000256" key="17">
    <source>
        <dbReference type="SAM" id="SignalP"/>
    </source>
</evidence>
<dbReference type="GO" id="GO:0004888">
    <property type="term" value="F:transmembrane signaling receptor activity"/>
    <property type="evidence" value="ECO:0007669"/>
    <property type="project" value="InterPro"/>
</dbReference>
<keyword evidence="10 16" id="KW-1133">Transmembrane helix</keyword>
<dbReference type="SMART" id="SM00034">
    <property type="entry name" value="CLECT"/>
    <property type="match status" value="1"/>
</dbReference>
<dbReference type="InterPro" id="IPR015149">
    <property type="entry name" value="Tme5_EGF-like"/>
</dbReference>
<dbReference type="STRING" id="109280.ENSHCOP00000011812"/>
<keyword evidence="9" id="KW-0654">Proteoglycan</keyword>
<evidence type="ECO:0000313" key="21">
    <source>
        <dbReference type="Proteomes" id="UP000264820"/>
    </source>
</evidence>
<name>A0A3Q2YEV9_HIPCM</name>
<evidence type="ECO:0000259" key="19">
    <source>
        <dbReference type="PROSITE" id="PS50041"/>
    </source>
</evidence>
<evidence type="ECO:0000256" key="14">
    <source>
        <dbReference type="ARBA" id="ARBA00046453"/>
    </source>
</evidence>
<evidence type="ECO:0000256" key="1">
    <source>
        <dbReference type="ARBA" id="ARBA00004479"/>
    </source>
</evidence>
<feature type="signal peptide" evidence="17">
    <location>
        <begin position="1"/>
        <end position="23"/>
    </location>
</feature>
<keyword evidence="11 16" id="KW-0472">Membrane</keyword>
<dbReference type="GO" id="GO:0005509">
    <property type="term" value="F:calcium ion binding"/>
    <property type="evidence" value="ECO:0007669"/>
    <property type="project" value="InterPro"/>
</dbReference>
<comment type="caution">
    <text evidence="15">Lacks conserved residue(s) required for the propagation of feature annotation.</text>
</comment>
<keyword evidence="6 17" id="KW-0732">Signal</keyword>
<comment type="subcellular location">
    <subcellularLocation>
        <location evidence="1">Membrane</location>
        <topology evidence="1">Single-pass type I membrane protein</topology>
    </subcellularLocation>
</comment>
<dbReference type="OMA" id="PLRGYEW"/>
<evidence type="ECO:0000256" key="6">
    <source>
        <dbReference type="ARBA" id="ARBA00022729"/>
    </source>
</evidence>
<dbReference type="InterPro" id="IPR016186">
    <property type="entry name" value="C-type_lectin-like/link_sf"/>
</dbReference>
<feature type="chain" id="PRO_5018593430" description="Thrombomodulin" evidence="17">
    <location>
        <begin position="24"/>
        <end position="372"/>
    </location>
</feature>